<keyword evidence="8" id="KW-0732">Signal</keyword>
<evidence type="ECO:0000313" key="11">
    <source>
        <dbReference type="Proteomes" id="UP000324194"/>
    </source>
</evidence>
<dbReference type="OrthoDB" id="9794287at2"/>
<keyword evidence="2" id="KW-1003">Cell membrane</keyword>
<gene>
    <name evidence="10" type="ORF">AQUSIP_24930</name>
</gene>
<accession>A0A5E4PLR4</accession>
<dbReference type="EMBL" id="LR699120">
    <property type="protein sequence ID" value="VVC77166.1"/>
    <property type="molecule type" value="Genomic_DNA"/>
</dbReference>
<feature type="transmembrane region" description="Helical" evidence="7">
    <location>
        <begin position="70"/>
        <end position="93"/>
    </location>
</feature>
<feature type="domain" description="EamA" evidence="9">
    <location>
        <begin position="154"/>
        <end position="283"/>
    </location>
</feature>
<evidence type="ECO:0000256" key="6">
    <source>
        <dbReference type="SAM" id="MobiDB-lite"/>
    </source>
</evidence>
<dbReference type="GO" id="GO:0005886">
    <property type="term" value="C:plasma membrane"/>
    <property type="evidence" value="ECO:0007669"/>
    <property type="project" value="UniProtKB-SubCell"/>
</dbReference>
<dbReference type="AlphaFoldDB" id="A0A5E4PLR4"/>
<keyword evidence="3 7" id="KW-0812">Transmembrane</keyword>
<dbReference type="Proteomes" id="UP000324194">
    <property type="component" value="Chromosome 2"/>
</dbReference>
<dbReference type="RefSeq" id="WP_148340559.1">
    <property type="nucleotide sequence ID" value="NZ_LR699120.1"/>
</dbReference>
<dbReference type="InterPro" id="IPR037185">
    <property type="entry name" value="EmrE-like"/>
</dbReference>
<comment type="subcellular location">
    <subcellularLocation>
        <location evidence="1">Cell membrane</location>
        <topology evidence="1">Multi-pass membrane protein</topology>
    </subcellularLocation>
</comment>
<dbReference type="KEGG" id="asip:AQUSIP_24930"/>
<feature type="transmembrane region" description="Helical" evidence="7">
    <location>
        <begin position="189"/>
        <end position="207"/>
    </location>
</feature>
<keyword evidence="11" id="KW-1185">Reference proteome</keyword>
<keyword evidence="5 7" id="KW-0472">Membrane</keyword>
<feature type="transmembrane region" description="Helical" evidence="7">
    <location>
        <begin position="150"/>
        <end position="168"/>
    </location>
</feature>
<feature type="chain" id="PRO_5022970775" description="EamA domain-containing protein" evidence="8">
    <location>
        <begin position="28"/>
        <end position="350"/>
    </location>
</feature>
<evidence type="ECO:0000256" key="2">
    <source>
        <dbReference type="ARBA" id="ARBA00022475"/>
    </source>
</evidence>
<feature type="transmembrane region" description="Helical" evidence="7">
    <location>
        <begin position="99"/>
        <end position="120"/>
    </location>
</feature>
<feature type="transmembrane region" description="Helical" evidence="7">
    <location>
        <begin position="37"/>
        <end position="58"/>
    </location>
</feature>
<feature type="transmembrane region" description="Helical" evidence="7">
    <location>
        <begin position="213"/>
        <end position="233"/>
    </location>
</feature>
<dbReference type="PANTHER" id="PTHR32322:SF18">
    <property type="entry name" value="S-ADENOSYLMETHIONINE_S-ADENOSYLHOMOCYSTEINE TRANSPORTER"/>
    <property type="match status" value="1"/>
</dbReference>
<dbReference type="SUPFAM" id="SSF103481">
    <property type="entry name" value="Multidrug resistance efflux transporter EmrE"/>
    <property type="match status" value="2"/>
</dbReference>
<dbReference type="InterPro" id="IPR000620">
    <property type="entry name" value="EamA_dom"/>
</dbReference>
<proteinExistence type="predicted"/>
<name>A0A5E4PLR4_9COXI</name>
<feature type="domain" description="EamA" evidence="9">
    <location>
        <begin position="8"/>
        <end position="143"/>
    </location>
</feature>
<evidence type="ECO:0000256" key="1">
    <source>
        <dbReference type="ARBA" id="ARBA00004651"/>
    </source>
</evidence>
<feature type="transmembrane region" description="Helical" evidence="7">
    <location>
        <begin position="268"/>
        <end position="285"/>
    </location>
</feature>
<evidence type="ECO:0000313" key="10">
    <source>
        <dbReference type="EMBL" id="VVC77166.1"/>
    </source>
</evidence>
<organism evidence="10 11">
    <name type="scientific">Aquicella siphonis</name>
    <dbReference type="NCBI Taxonomy" id="254247"/>
    <lineage>
        <taxon>Bacteria</taxon>
        <taxon>Pseudomonadati</taxon>
        <taxon>Pseudomonadota</taxon>
        <taxon>Gammaproteobacteria</taxon>
        <taxon>Legionellales</taxon>
        <taxon>Coxiellaceae</taxon>
        <taxon>Aquicella</taxon>
    </lineage>
</organism>
<evidence type="ECO:0000256" key="4">
    <source>
        <dbReference type="ARBA" id="ARBA00022989"/>
    </source>
</evidence>
<protein>
    <recommendedName>
        <fullName evidence="9">EamA domain-containing protein</fullName>
    </recommendedName>
</protein>
<evidence type="ECO:0000256" key="7">
    <source>
        <dbReference type="SAM" id="Phobius"/>
    </source>
</evidence>
<sequence length="350" mass="38320">MIRFHSSTGTFAALTAALLFGASTPFAKQLTGDISPILLAGLLYLGSGIGLGITKLVRDKNLRSGLLRNEWGWLVGAIIFGGIIAPILLMLGLTQTGAASASLLLNLESVLTALFAWIFFKEHTDRRIIFGMLLIVAGGMLLSLTKHASVEGWIGSISIATACLCWAIDNNLTRKISSSDSVFIAGSKGLISGIINISLAFAIGLTFPAWSTINYALLIGFLGYGVSLVLFVLALRHLGTARTGAYFSTAPFVGAAIVIVFFHEPTSIVFWIAASFMGIGVWIHLTEYHDHTHTHERLLHSHYHAHDAHHQHSHDFSWDKDKPHTHPHQHEAVTHSHHHYPDIHHRHKHK</sequence>
<keyword evidence="4 7" id="KW-1133">Transmembrane helix</keyword>
<dbReference type="Gene3D" id="1.10.3730.20">
    <property type="match status" value="1"/>
</dbReference>
<feature type="transmembrane region" description="Helical" evidence="7">
    <location>
        <begin position="245"/>
        <end position="262"/>
    </location>
</feature>
<reference evidence="10 11" key="1">
    <citation type="submission" date="2019-08" db="EMBL/GenBank/DDBJ databases">
        <authorList>
            <person name="Guy L."/>
        </authorList>
    </citation>
    <scope>NUCLEOTIDE SEQUENCE [LARGE SCALE GENOMIC DNA]</scope>
    <source>
        <strain evidence="10 11">SGT-108</strain>
    </source>
</reference>
<dbReference type="PANTHER" id="PTHR32322">
    <property type="entry name" value="INNER MEMBRANE TRANSPORTER"/>
    <property type="match status" value="1"/>
</dbReference>
<feature type="transmembrane region" description="Helical" evidence="7">
    <location>
        <begin position="127"/>
        <end position="144"/>
    </location>
</feature>
<evidence type="ECO:0000256" key="8">
    <source>
        <dbReference type="SAM" id="SignalP"/>
    </source>
</evidence>
<dbReference type="Pfam" id="PF00892">
    <property type="entry name" value="EamA"/>
    <property type="match status" value="2"/>
</dbReference>
<feature type="signal peptide" evidence="8">
    <location>
        <begin position="1"/>
        <end position="27"/>
    </location>
</feature>
<feature type="compositionally biased region" description="Basic and acidic residues" evidence="6">
    <location>
        <begin position="314"/>
        <end position="343"/>
    </location>
</feature>
<evidence type="ECO:0000256" key="3">
    <source>
        <dbReference type="ARBA" id="ARBA00022692"/>
    </source>
</evidence>
<feature type="region of interest" description="Disordered" evidence="6">
    <location>
        <begin position="314"/>
        <end position="350"/>
    </location>
</feature>
<evidence type="ECO:0000259" key="9">
    <source>
        <dbReference type="Pfam" id="PF00892"/>
    </source>
</evidence>
<evidence type="ECO:0000256" key="5">
    <source>
        <dbReference type="ARBA" id="ARBA00023136"/>
    </source>
</evidence>
<dbReference type="InterPro" id="IPR050638">
    <property type="entry name" value="AA-Vitamin_Transporters"/>
</dbReference>